<feature type="compositionally biased region" description="Pro residues" evidence="1">
    <location>
        <begin position="537"/>
        <end position="546"/>
    </location>
</feature>
<organism evidence="3 4">
    <name type="scientific">Oceanithermus desulfurans NBRC 100063</name>
    <dbReference type="NCBI Taxonomy" id="1227550"/>
    <lineage>
        <taxon>Bacteria</taxon>
        <taxon>Thermotogati</taxon>
        <taxon>Deinococcota</taxon>
        <taxon>Deinococci</taxon>
        <taxon>Thermales</taxon>
        <taxon>Thermaceae</taxon>
        <taxon>Oceanithermus</taxon>
    </lineage>
</organism>
<accession>A0A511RJE8</accession>
<feature type="compositionally biased region" description="Low complexity" evidence="1">
    <location>
        <begin position="505"/>
        <end position="514"/>
    </location>
</feature>
<keyword evidence="2" id="KW-0732">Signal</keyword>
<evidence type="ECO:0000256" key="1">
    <source>
        <dbReference type="SAM" id="MobiDB-lite"/>
    </source>
</evidence>
<sequence>MKVRTKVGRVLRRRVWFLLLALASSFALPQSWAAESGVRITVPPSASVEVPVEGFCMNYGKPFPSARLAPVSPAPASLRAIERYAAAKGYNKSHPYQVQRAVWYFTDGLEYDAGKLPITHELVGYAKSNAEHAFPKGELELSEAVKNGLVRAEIRDFKNISKPEYHGRGTLTVVNQTQQQLTIFIPYGVKFKDQVKSGTQNMAVFATPIEAKAPAQKVLVVQGPPGPAGPPGPQGPIGPPGPRGPAGPAGPTGPQGPKGPPGPAGPAGPAGPKGPAGPAGPQGPQGAAGPQGPAGPKGPKGDTGPAGPQGPRGPQGPIGPQGPRGPQGPQGPMGPAGPQGPTGPQGPKGPAGPQGPVGPQGPMGPAGISCWDTNGNGKGDVESEDLNGDGKVNALDCIGPAGPQGPMGPIGPQGPRGPQGPTGPQGPRGPQGPQGATGPQGPQGPTGPTGPQGPAGVNCWDSNGNGVADLDTEDLNGDGKVNALDCFGPAGPQGPIGPMGPAGPQGPTGARGPAGPKGPKGDTGPAGPQGPAGPTGPQGPPGPTGPKGPAGPQGPQGPTGPTGPVGPQGPRGPMGPPGINEFRIVSATSDTGAPACACNQPKTASVTCPDGFQVVGGGASVQTVSGVYDPTITLQASYPVSNVGWMAQAGRMVGGPSEDWTLTVWAICVKPNLAGGQ</sequence>
<dbReference type="Pfam" id="PF01391">
    <property type="entry name" value="Collagen"/>
    <property type="match status" value="4"/>
</dbReference>
<feature type="compositionally biased region" description="Low complexity" evidence="1">
    <location>
        <begin position="282"/>
        <end position="291"/>
    </location>
</feature>
<evidence type="ECO:0000313" key="4">
    <source>
        <dbReference type="Proteomes" id="UP000321827"/>
    </source>
</evidence>
<dbReference type="Gene3D" id="1.20.5.320">
    <property type="entry name" value="6-Phosphogluconate Dehydrogenase, domain 3"/>
    <property type="match status" value="1"/>
</dbReference>
<evidence type="ECO:0008006" key="5">
    <source>
        <dbReference type="Google" id="ProtNLM"/>
    </source>
</evidence>
<dbReference type="GO" id="GO:0030198">
    <property type="term" value="P:extracellular matrix organization"/>
    <property type="evidence" value="ECO:0007669"/>
    <property type="project" value="TreeGrafter"/>
</dbReference>
<dbReference type="GO" id="GO:0030020">
    <property type="term" value="F:extracellular matrix structural constituent conferring tensile strength"/>
    <property type="evidence" value="ECO:0007669"/>
    <property type="project" value="TreeGrafter"/>
</dbReference>
<dbReference type="Proteomes" id="UP000321827">
    <property type="component" value="Unassembled WGS sequence"/>
</dbReference>
<feature type="region of interest" description="Disordered" evidence="1">
    <location>
        <begin position="220"/>
        <end position="581"/>
    </location>
</feature>
<dbReference type="GO" id="GO:0031012">
    <property type="term" value="C:extracellular matrix"/>
    <property type="evidence" value="ECO:0007669"/>
    <property type="project" value="TreeGrafter"/>
</dbReference>
<evidence type="ECO:0000313" key="3">
    <source>
        <dbReference type="EMBL" id="GEM89775.1"/>
    </source>
</evidence>
<dbReference type="EMBL" id="BJXN01000007">
    <property type="protein sequence ID" value="GEM89775.1"/>
    <property type="molecule type" value="Genomic_DNA"/>
</dbReference>
<comment type="caution">
    <text evidence="3">The sequence shown here is derived from an EMBL/GenBank/DDBJ whole genome shotgun (WGS) entry which is preliminary data.</text>
</comment>
<reference evidence="3 4" key="1">
    <citation type="submission" date="2019-07" db="EMBL/GenBank/DDBJ databases">
        <title>Whole genome shotgun sequence of Oceanithermus desulfurans NBRC 100063.</title>
        <authorList>
            <person name="Hosoyama A."/>
            <person name="Uohara A."/>
            <person name="Ohji S."/>
            <person name="Ichikawa N."/>
        </authorList>
    </citation>
    <scope>NUCLEOTIDE SEQUENCE [LARGE SCALE GENOMIC DNA]</scope>
    <source>
        <strain evidence="3 4">NBRC 100063</strain>
    </source>
</reference>
<dbReference type="InterPro" id="IPR008160">
    <property type="entry name" value="Collagen"/>
</dbReference>
<proteinExistence type="predicted"/>
<feature type="compositionally biased region" description="Pro residues" evidence="1">
    <location>
        <begin position="224"/>
        <end position="245"/>
    </location>
</feature>
<feature type="compositionally biased region" description="Low complexity" evidence="1">
    <location>
        <begin position="431"/>
        <end position="440"/>
    </location>
</feature>
<feature type="compositionally biased region" description="Pro residues" evidence="1">
    <location>
        <begin position="257"/>
        <end position="266"/>
    </location>
</feature>
<dbReference type="InterPro" id="IPR050149">
    <property type="entry name" value="Collagen_superfamily"/>
</dbReference>
<dbReference type="PANTHER" id="PTHR24023">
    <property type="entry name" value="COLLAGEN ALPHA"/>
    <property type="match status" value="1"/>
</dbReference>
<dbReference type="GO" id="GO:0005615">
    <property type="term" value="C:extracellular space"/>
    <property type="evidence" value="ECO:0007669"/>
    <property type="project" value="TreeGrafter"/>
</dbReference>
<gene>
    <name evidence="3" type="ORF">ODE01S_12090</name>
</gene>
<feature type="signal peptide" evidence="2">
    <location>
        <begin position="1"/>
        <end position="33"/>
    </location>
</feature>
<name>A0A511RJE8_9DEIN</name>
<protein>
    <recommendedName>
        <fullName evidence="5">Collagen-like protein</fullName>
    </recommendedName>
</protein>
<dbReference type="AlphaFoldDB" id="A0A511RJE8"/>
<dbReference type="PANTHER" id="PTHR24023:SF1082">
    <property type="entry name" value="COLLAGEN TRIPLE HELIX REPEAT"/>
    <property type="match status" value="1"/>
</dbReference>
<evidence type="ECO:0000256" key="2">
    <source>
        <dbReference type="SAM" id="SignalP"/>
    </source>
</evidence>
<feature type="chain" id="PRO_5022057757" description="Collagen-like protein" evidence="2">
    <location>
        <begin position="34"/>
        <end position="677"/>
    </location>
</feature>